<name>A0AAN8WWW0_HALRR</name>
<comment type="caution">
    <text evidence="2">The sequence shown here is derived from an EMBL/GenBank/DDBJ whole genome shotgun (WGS) entry which is preliminary data.</text>
</comment>
<dbReference type="Proteomes" id="UP001381693">
    <property type="component" value="Unassembled WGS sequence"/>
</dbReference>
<dbReference type="SUPFAM" id="SSF51556">
    <property type="entry name" value="Metallo-dependent hydrolases"/>
    <property type="match status" value="1"/>
</dbReference>
<dbReference type="EMBL" id="JAXCGZ010015466">
    <property type="protein sequence ID" value="KAK7070228.1"/>
    <property type="molecule type" value="Genomic_DNA"/>
</dbReference>
<dbReference type="PANTHER" id="PTHR11113">
    <property type="entry name" value="N-ACETYLGLUCOSAMINE-6-PHOSPHATE DEACETYLASE"/>
    <property type="match status" value="1"/>
</dbReference>
<organism evidence="2 3">
    <name type="scientific">Halocaridina rubra</name>
    <name type="common">Hawaiian red shrimp</name>
    <dbReference type="NCBI Taxonomy" id="373956"/>
    <lineage>
        <taxon>Eukaryota</taxon>
        <taxon>Metazoa</taxon>
        <taxon>Ecdysozoa</taxon>
        <taxon>Arthropoda</taxon>
        <taxon>Crustacea</taxon>
        <taxon>Multicrustacea</taxon>
        <taxon>Malacostraca</taxon>
        <taxon>Eumalacostraca</taxon>
        <taxon>Eucarida</taxon>
        <taxon>Decapoda</taxon>
        <taxon>Pleocyemata</taxon>
        <taxon>Caridea</taxon>
        <taxon>Atyoidea</taxon>
        <taxon>Atyidae</taxon>
        <taxon>Halocaridina</taxon>
    </lineage>
</organism>
<dbReference type="GO" id="GO:0008448">
    <property type="term" value="F:N-acetylglucosamine-6-phosphate deacetylase activity"/>
    <property type="evidence" value="ECO:0007669"/>
    <property type="project" value="UniProtKB-EC"/>
</dbReference>
<dbReference type="AlphaFoldDB" id="A0AAN8WWW0"/>
<dbReference type="EC" id="3.5.1.25" evidence="2"/>
<gene>
    <name evidence="2" type="primary">AMDHD2_2</name>
    <name evidence="2" type="ORF">SK128_015609</name>
</gene>
<dbReference type="Gene3D" id="3.20.20.140">
    <property type="entry name" value="Metal-dependent hydrolases"/>
    <property type="match status" value="1"/>
</dbReference>
<keyword evidence="1 2" id="KW-0378">Hydrolase</keyword>
<dbReference type="GO" id="GO:0006046">
    <property type="term" value="P:N-acetylglucosamine catabolic process"/>
    <property type="evidence" value="ECO:0007669"/>
    <property type="project" value="TreeGrafter"/>
</dbReference>
<dbReference type="FunFam" id="3.20.20.140:FF:000213">
    <property type="entry name" value="N-acetylglucosamine-6-phosphate deacetylase"/>
    <property type="match status" value="1"/>
</dbReference>
<evidence type="ECO:0000256" key="1">
    <source>
        <dbReference type="ARBA" id="ARBA00022801"/>
    </source>
</evidence>
<dbReference type="PANTHER" id="PTHR11113:SF14">
    <property type="entry name" value="N-ACETYLGLUCOSAMINE-6-PHOSPHATE DEACETYLASE"/>
    <property type="match status" value="1"/>
</dbReference>
<evidence type="ECO:0000313" key="2">
    <source>
        <dbReference type="EMBL" id="KAK7070228.1"/>
    </source>
</evidence>
<proteinExistence type="predicted"/>
<sequence>HSNGNLEDGEAAVNCGASFITHLFNAMLPFHHRDPGLVGLLTSKLVSRPVHYGIIADGMHTHPAALRIAYRTHPKGLVLVTDAMSAMGLGEGEHHIGQLLVRVEGKRALLAGTETLAGSIVTMDDCVRHFIHEAGEP</sequence>
<feature type="non-terminal residue" evidence="2">
    <location>
        <position position="1"/>
    </location>
</feature>
<dbReference type="InterPro" id="IPR032466">
    <property type="entry name" value="Metal_Hydrolase"/>
</dbReference>
<evidence type="ECO:0000313" key="3">
    <source>
        <dbReference type="Proteomes" id="UP001381693"/>
    </source>
</evidence>
<protein>
    <submittedName>
        <fullName evidence="2">N-acetylglucosamine-6-phosphate deacetylase</fullName>
        <ecNumber evidence="2">3.5.1.25</ecNumber>
    </submittedName>
</protein>
<keyword evidence="3" id="KW-1185">Reference proteome</keyword>
<reference evidence="2 3" key="1">
    <citation type="submission" date="2023-11" db="EMBL/GenBank/DDBJ databases">
        <title>Halocaridina rubra genome assembly.</title>
        <authorList>
            <person name="Smith C."/>
        </authorList>
    </citation>
    <scope>NUCLEOTIDE SEQUENCE [LARGE SCALE GENOMIC DNA]</scope>
    <source>
        <strain evidence="2">EP-1</strain>
        <tissue evidence="2">Whole</tissue>
    </source>
</reference>
<accession>A0AAN8WWW0</accession>